<dbReference type="AlphaFoldDB" id="A0A0E9W5Y0"/>
<accession>A0A0E9W5Y0</accession>
<evidence type="ECO:0000313" key="1">
    <source>
        <dbReference type="EMBL" id="JAH84873.1"/>
    </source>
</evidence>
<name>A0A0E9W5Y0_ANGAN</name>
<protein>
    <submittedName>
        <fullName evidence="1">Uncharacterized protein</fullName>
    </submittedName>
</protein>
<reference evidence="1" key="2">
    <citation type="journal article" date="2015" name="Fish Shellfish Immunol.">
        <title>Early steps in the European eel (Anguilla anguilla)-Vibrio vulnificus interaction in the gills: Role of the RtxA13 toxin.</title>
        <authorList>
            <person name="Callol A."/>
            <person name="Pajuelo D."/>
            <person name="Ebbesson L."/>
            <person name="Teles M."/>
            <person name="MacKenzie S."/>
            <person name="Amaro C."/>
        </authorList>
    </citation>
    <scope>NUCLEOTIDE SEQUENCE</scope>
</reference>
<dbReference type="EMBL" id="GBXM01023704">
    <property type="protein sequence ID" value="JAH84873.1"/>
    <property type="molecule type" value="Transcribed_RNA"/>
</dbReference>
<sequence>MNVSCIHCKAVLLMNTDCDELSLSLSLSLTHTQWQG</sequence>
<reference evidence="1" key="1">
    <citation type="submission" date="2014-11" db="EMBL/GenBank/DDBJ databases">
        <authorList>
            <person name="Amaro Gonzalez C."/>
        </authorList>
    </citation>
    <scope>NUCLEOTIDE SEQUENCE</scope>
</reference>
<organism evidence="1">
    <name type="scientific">Anguilla anguilla</name>
    <name type="common">European freshwater eel</name>
    <name type="synonym">Muraena anguilla</name>
    <dbReference type="NCBI Taxonomy" id="7936"/>
    <lineage>
        <taxon>Eukaryota</taxon>
        <taxon>Metazoa</taxon>
        <taxon>Chordata</taxon>
        <taxon>Craniata</taxon>
        <taxon>Vertebrata</taxon>
        <taxon>Euteleostomi</taxon>
        <taxon>Actinopterygii</taxon>
        <taxon>Neopterygii</taxon>
        <taxon>Teleostei</taxon>
        <taxon>Anguilliformes</taxon>
        <taxon>Anguillidae</taxon>
        <taxon>Anguilla</taxon>
    </lineage>
</organism>
<proteinExistence type="predicted"/>